<dbReference type="SUPFAM" id="SSF56112">
    <property type="entry name" value="Protein kinase-like (PK-like)"/>
    <property type="match status" value="1"/>
</dbReference>
<dbReference type="STRING" id="4155.A0A022RS42"/>
<keyword evidence="3" id="KW-1133">Transmembrane helix</keyword>
<keyword evidence="3" id="KW-0472">Membrane</keyword>
<keyword evidence="6" id="KW-1185">Reference proteome</keyword>
<dbReference type="Pfam" id="PF07714">
    <property type="entry name" value="PK_Tyr_Ser-Thr"/>
    <property type="match status" value="1"/>
</dbReference>
<dbReference type="InterPro" id="IPR001245">
    <property type="entry name" value="Ser-Thr/Tyr_kinase_cat_dom"/>
</dbReference>
<keyword evidence="3" id="KW-0812">Transmembrane</keyword>
<dbReference type="PANTHER" id="PTHR45621">
    <property type="entry name" value="OS01G0588500 PROTEIN-RELATED"/>
    <property type="match status" value="1"/>
</dbReference>
<dbReference type="Gene3D" id="1.10.510.10">
    <property type="entry name" value="Transferase(Phosphotransferase) domain 1"/>
    <property type="match status" value="1"/>
</dbReference>
<dbReference type="Proteomes" id="UP000030748">
    <property type="component" value="Unassembled WGS sequence"/>
</dbReference>
<proteinExistence type="predicted"/>
<protein>
    <recommendedName>
        <fullName evidence="4">Protein kinase domain-containing protein</fullName>
    </recommendedName>
</protein>
<dbReference type="PROSITE" id="PS50011">
    <property type="entry name" value="PROTEIN_KINASE_DOM"/>
    <property type="match status" value="1"/>
</dbReference>
<dbReference type="GO" id="GO:0004672">
    <property type="term" value="F:protein kinase activity"/>
    <property type="evidence" value="ECO:0007669"/>
    <property type="project" value="InterPro"/>
</dbReference>
<evidence type="ECO:0000256" key="2">
    <source>
        <dbReference type="ARBA" id="ARBA00022475"/>
    </source>
</evidence>
<evidence type="ECO:0000259" key="4">
    <source>
        <dbReference type="PROSITE" id="PS50011"/>
    </source>
</evidence>
<dbReference type="EMBL" id="KI630271">
    <property type="protein sequence ID" value="EYU42879.1"/>
    <property type="molecule type" value="Genomic_DNA"/>
</dbReference>
<dbReference type="InterPro" id="IPR000719">
    <property type="entry name" value="Prot_kinase_dom"/>
</dbReference>
<comment type="subcellular location">
    <subcellularLocation>
        <location evidence="1">Cell membrane</location>
    </subcellularLocation>
</comment>
<reference evidence="5 6" key="1">
    <citation type="journal article" date="2013" name="Proc. Natl. Acad. Sci. U.S.A.">
        <title>Fine-scale variation in meiotic recombination in Mimulus inferred from population shotgun sequencing.</title>
        <authorList>
            <person name="Hellsten U."/>
            <person name="Wright K.M."/>
            <person name="Jenkins J."/>
            <person name="Shu S."/>
            <person name="Yuan Y."/>
            <person name="Wessler S.R."/>
            <person name="Schmutz J."/>
            <person name="Willis J.H."/>
            <person name="Rokhsar D.S."/>
        </authorList>
    </citation>
    <scope>NUCLEOTIDE SEQUENCE [LARGE SCALE GENOMIC DNA]</scope>
    <source>
        <strain evidence="6">cv. DUN x IM62</strain>
    </source>
</reference>
<evidence type="ECO:0000256" key="3">
    <source>
        <dbReference type="SAM" id="Phobius"/>
    </source>
</evidence>
<accession>A0A022RS42</accession>
<organism evidence="5 6">
    <name type="scientific">Erythranthe guttata</name>
    <name type="common">Yellow monkey flower</name>
    <name type="synonym">Mimulus guttatus</name>
    <dbReference type="NCBI Taxonomy" id="4155"/>
    <lineage>
        <taxon>Eukaryota</taxon>
        <taxon>Viridiplantae</taxon>
        <taxon>Streptophyta</taxon>
        <taxon>Embryophyta</taxon>
        <taxon>Tracheophyta</taxon>
        <taxon>Spermatophyta</taxon>
        <taxon>Magnoliopsida</taxon>
        <taxon>eudicotyledons</taxon>
        <taxon>Gunneridae</taxon>
        <taxon>Pentapetalae</taxon>
        <taxon>asterids</taxon>
        <taxon>lamiids</taxon>
        <taxon>Lamiales</taxon>
        <taxon>Phrymaceae</taxon>
        <taxon>Erythranthe</taxon>
    </lineage>
</organism>
<sequence>MSTIKIAKCESLFLFHCNPCFSFSIYLNPVFIPYVLYRLLKLNQNRPTPVIGDDMEPENFRRIEYEDLVECTDTLGESNYIGRFQFGKMYRGVLGTFEPINLLVKIWEVPEIYNYKPGDHNIRLMEELVLLRHEKVIKHPCMVQLYGFCSDGEHISVAYLLKPFDSLFNLIPKDSFTWLQRIKTAFGLASLLKFLHVGNPSSYYPPFVVQNLDPAHIVLDQDYTPRLCDFGLVCGGFFPDRRSYSGPLGCYGYIDVSASNQGDCSIKKDVFAFGVILLSLISKRVYTEEDRQSGLPTVYEWALGQCQAFESYSEMRDAKFSLVHKSMASESEFCGDDGHKITMIALECVNTVQSERPAMKQVFRALRKLEVVKNYADFIGANNKMLLRPCEKY</sequence>
<dbReference type="GO" id="GO:0005524">
    <property type="term" value="F:ATP binding"/>
    <property type="evidence" value="ECO:0007669"/>
    <property type="project" value="InterPro"/>
</dbReference>
<dbReference type="InterPro" id="IPR011009">
    <property type="entry name" value="Kinase-like_dom_sf"/>
</dbReference>
<dbReference type="AlphaFoldDB" id="A0A022RS42"/>
<dbReference type="InterPro" id="IPR050823">
    <property type="entry name" value="Plant_Ser_Thr_Prot_Kinase"/>
</dbReference>
<dbReference type="Gene3D" id="3.30.200.20">
    <property type="entry name" value="Phosphorylase Kinase, domain 1"/>
    <property type="match status" value="1"/>
</dbReference>
<evidence type="ECO:0000313" key="5">
    <source>
        <dbReference type="EMBL" id="EYU42879.1"/>
    </source>
</evidence>
<keyword evidence="2" id="KW-1003">Cell membrane</keyword>
<feature type="transmembrane region" description="Helical" evidence="3">
    <location>
        <begin position="12"/>
        <end position="37"/>
    </location>
</feature>
<gene>
    <name evidence="5" type="ORF">MIMGU_mgv1a007860mg</name>
</gene>
<dbReference type="eggNOG" id="KOG1187">
    <property type="taxonomic scope" value="Eukaryota"/>
</dbReference>
<feature type="domain" description="Protein kinase" evidence="4">
    <location>
        <begin position="75"/>
        <end position="379"/>
    </location>
</feature>
<evidence type="ECO:0000256" key="1">
    <source>
        <dbReference type="ARBA" id="ARBA00004236"/>
    </source>
</evidence>
<name>A0A022RS42_ERYGU</name>
<evidence type="ECO:0000313" key="6">
    <source>
        <dbReference type="Proteomes" id="UP000030748"/>
    </source>
</evidence>